<gene>
    <name evidence="4" type="ordered locus">AciPR4_0330</name>
</gene>
<reference evidence="4 5" key="1">
    <citation type="journal article" date="2012" name="Stand. Genomic Sci.">
        <title>Complete genome sequence of Terriglobus saanensis type strain SP1PR4(T), an Acidobacteria from tundra soil.</title>
        <authorList>
            <person name="Rawat S.R."/>
            <person name="Mannisto M.K."/>
            <person name="Starovoytov V."/>
            <person name="Goodwin L."/>
            <person name="Nolan M."/>
            <person name="Hauser L."/>
            <person name="Land M."/>
            <person name="Davenport K.W."/>
            <person name="Woyke T."/>
            <person name="Haggblom M.M."/>
        </authorList>
    </citation>
    <scope>NUCLEOTIDE SEQUENCE</scope>
    <source>
        <strain evidence="5">ATCC BAA-1853 / DSM 23119 / SP1PR4</strain>
    </source>
</reference>
<dbReference type="EMBL" id="CP002467">
    <property type="protein sequence ID" value="ADV81167.1"/>
    <property type="molecule type" value="Genomic_DNA"/>
</dbReference>
<feature type="region of interest" description="Disordered" evidence="1">
    <location>
        <begin position="189"/>
        <end position="219"/>
    </location>
</feature>
<sequence>MQITLGVSTHMRRFLPLALVLTAACATVEAQTAPSAAKPVVAAPAPAAAPITPAKRAKAEQLLVLLKLDSGLQTMLTNTGRRIHSLAQEQAAQAGKTPEQQKLATDYTAKIDAMTTSALDYAKLRQPLADVYASNFTDSELDSIIAFYGSPAGKVFVDKTQAVGEQTNALFQGVLKDLQPKLGETTKEFQTSLKAATPPTISTPENMKDTPAPPAAPKK</sequence>
<keyword evidence="5" id="KW-1185">Reference proteome</keyword>
<feature type="chain" id="PRO_5003229037" description="DUF2059 domain-containing protein" evidence="2">
    <location>
        <begin position="31"/>
        <end position="219"/>
    </location>
</feature>
<dbReference type="Proteomes" id="UP000006844">
    <property type="component" value="Chromosome"/>
</dbReference>
<keyword evidence="2" id="KW-0732">Signal</keyword>
<dbReference type="HOGENOM" id="CLU_107918_2_1_0"/>
<dbReference type="AlphaFoldDB" id="E8V1H2"/>
<protein>
    <recommendedName>
        <fullName evidence="3">DUF2059 domain-containing protein</fullName>
    </recommendedName>
</protein>
<evidence type="ECO:0000256" key="1">
    <source>
        <dbReference type="SAM" id="MobiDB-lite"/>
    </source>
</evidence>
<dbReference type="eggNOG" id="COG3184">
    <property type="taxonomic scope" value="Bacteria"/>
</dbReference>
<evidence type="ECO:0000313" key="5">
    <source>
        <dbReference type="Proteomes" id="UP000006844"/>
    </source>
</evidence>
<evidence type="ECO:0000256" key="2">
    <source>
        <dbReference type="SAM" id="SignalP"/>
    </source>
</evidence>
<proteinExistence type="predicted"/>
<dbReference type="STRING" id="401053.AciPR4_0330"/>
<name>E8V1H2_TERSS</name>
<evidence type="ECO:0000313" key="4">
    <source>
        <dbReference type="EMBL" id="ADV81167.1"/>
    </source>
</evidence>
<feature type="domain" description="DUF2059" evidence="3">
    <location>
        <begin position="123"/>
        <end position="180"/>
    </location>
</feature>
<dbReference type="KEGG" id="tsa:AciPR4_0330"/>
<feature type="compositionally biased region" description="Polar residues" evidence="1">
    <location>
        <begin position="189"/>
        <end position="205"/>
    </location>
</feature>
<organism evidence="4 5">
    <name type="scientific">Terriglobus saanensis (strain ATCC BAA-1853 / DSM 23119 / SP1PR4)</name>
    <dbReference type="NCBI Taxonomy" id="401053"/>
    <lineage>
        <taxon>Bacteria</taxon>
        <taxon>Pseudomonadati</taxon>
        <taxon>Acidobacteriota</taxon>
        <taxon>Terriglobia</taxon>
        <taxon>Terriglobales</taxon>
        <taxon>Acidobacteriaceae</taxon>
        <taxon>Terriglobus</taxon>
    </lineage>
</organism>
<accession>E8V1H2</accession>
<evidence type="ECO:0000259" key="3">
    <source>
        <dbReference type="Pfam" id="PF09832"/>
    </source>
</evidence>
<feature type="signal peptide" evidence="2">
    <location>
        <begin position="1"/>
        <end position="30"/>
    </location>
</feature>
<dbReference type="Pfam" id="PF09832">
    <property type="entry name" value="DUF2059"/>
    <property type="match status" value="1"/>
</dbReference>
<dbReference type="InterPro" id="IPR018637">
    <property type="entry name" value="DUF2059"/>
</dbReference>
<dbReference type="OrthoDB" id="490569at2"/>